<evidence type="ECO:0000313" key="2">
    <source>
        <dbReference type="Proteomes" id="UP000182658"/>
    </source>
</evidence>
<reference evidence="1 2" key="1">
    <citation type="submission" date="2016-10" db="EMBL/GenBank/DDBJ databases">
        <title>Draft genome sequence of Coniochaeta ligniaria NRRL30616, a lignocellulolytic fungus for bioabatement of inhibitors in plant biomass hydrolysates.</title>
        <authorList>
            <consortium name="DOE Joint Genome Institute"/>
            <person name="Jimenez D.J."/>
            <person name="Hector R.E."/>
            <person name="Riley R."/>
            <person name="Sun H."/>
            <person name="Grigoriev I.V."/>
            <person name="Van Elsas J.D."/>
            <person name="Nichols N.N."/>
        </authorList>
    </citation>
    <scope>NUCLEOTIDE SEQUENCE [LARGE SCALE GENOMIC DNA]</scope>
    <source>
        <strain evidence="1 2">NRRL 30616</strain>
    </source>
</reference>
<proteinExistence type="predicted"/>
<organism evidence="1 2">
    <name type="scientific">Coniochaeta ligniaria NRRL 30616</name>
    <dbReference type="NCBI Taxonomy" id="1408157"/>
    <lineage>
        <taxon>Eukaryota</taxon>
        <taxon>Fungi</taxon>
        <taxon>Dikarya</taxon>
        <taxon>Ascomycota</taxon>
        <taxon>Pezizomycotina</taxon>
        <taxon>Sordariomycetes</taxon>
        <taxon>Sordariomycetidae</taxon>
        <taxon>Coniochaetales</taxon>
        <taxon>Coniochaetaceae</taxon>
        <taxon>Coniochaeta</taxon>
    </lineage>
</organism>
<dbReference type="AlphaFoldDB" id="A0A1J7IH75"/>
<protein>
    <recommendedName>
        <fullName evidence="3">AA1-like domain-containing protein</fullName>
    </recommendedName>
</protein>
<name>A0A1J7IH75_9PEZI</name>
<dbReference type="EMBL" id="KV875100">
    <property type="protein sequence ID" value="OIW27079.1"/>
    <property type="molecule type" value="Genomic_DNA"/>
</dbReference>
<gene>
    <name evidence="1" type="ORF">CONLIGDRAFT_707936</name>
</gene>
<dbReference type="Proteomes" id="UP000182658">
    <property type="component" value="Unassembled WGS sequence"/>
</dbReference>
<keyword evidence="2" id="KW-1185">Reference proteome</keyword>
<sequence length="487" mass="54301">MSPSSQGRWSQPELRVDLAKTPAAASVSIFHIQQRLDLDMLLLHLLLSSVTVTKSQSVALSRRQYDPGNEINCKDYSFSYPEFYLYDPSYTIATKNTTGDVGFSAYNIATNITFDCYARGVDLSLPANATEWHDCSVPATQFSFSVLSNSFGLRQTWICDNAPELTFVANGSVELPDALGCNSEAAQRWCLYGNNAIYPSLSSPVAIKPFAAWYPRTPYEYPDRCVERSDYPMWEIHDLTFNHTSSQQTLSVTIVNVMNGGKLSCTVALNEDLTRADKHASRWNNCTNTSQVGSEVSATQILFDHDYGLLGIKQTWKCHDNVAANGEPDTYIGLGYLVSLLRCTRASEYEGEVTSDQLSYTCSLPTTNISGYAAYDFPPQMPHTSYTHSCMMNSINSTELLLQDYETGGNGLASFTVYNPGPGDTYAIQNLTVPEDGLWHTCQGALPWQLVTCDYLFNRSTSKVGFRFQWYCDDRDPSNAYVDPWYG</sequence>
<evidence type="ECO:0000313" key="1">
    <source>
        <dbReference type="EMBL" id="OIW27079.1"/>
    </source>
</evidence>
<evidence type="ECO:0008006" key="3">
    <source>
        <dbReference type="Google" id="ProtNLM"/>
    </source>
</evidence>
<dbReference type="InParanoid" id="A0A1J7IH75"/>
<dbReference type="OrthoDB" id="5201111at2759"/>
<accession>A0A1J7IH75</accession>